<accession>A0ABD6EXM3</accession>
<evidence type="ECO:0000313" key="1">
    <source>
        <dbReference type="EMBL" id="MFH4981823.1"/>
    </source>
</evidence>
<dbReference type="EMBL" id="JBGFUD010007956">
    <property type="protein sequence ID" value="MFH4981823.1"/>
    <property type="molecule type" value="Genomic_DNA"/>
</dbReference>
<proteinExistence type="predicted"/>
<protein>
    <submittedName>
        <fullName evidence="1">Uncharacterized protein</fullName>
    </submittedName>
</protein>
<comment type="caution">
    <text evidence="1">The sequence shown here is derived from an EMBL/GenBank/DDBJ whole genome shotgun (WGS) entry which is preliminary data.</text>
</comment>
<gene>
    <name evidence="1" type="ORF">AB6A40_008532</name>
</gene>
<name>A0ABD6EXM3_9BILA</name>
<organism evidence="1 2">
    <name type="scientific">Gnathostoma spinigerum</name>
    <dbReference type="NCBI Taxonomy" id="75299"/>
    <lineage>
        <taxon>Eukaryota</taxon>
        <taxon>Metazoa</taxon>
        <taxon>Ecdysozoa</taxon>
        <taxon>Nematoda</taxon>
        <taxon>Chromadorea</taxon>
        <taxon>Rhabditida</taxon>
        <taxon>Spirurina</taxon>
        <taxon>Gnathostomatomorpha</taxon>
        <taxon>Gnathostomatoidea</taxon>
        <taxon>Gnathostomatidae</taxon>
        <taxon>Gnathostoma</taxon>
    </lineage>
</organism>
<reference evidence="1 2" key="1">
    <citation type="submission" date="2024-08" db="EMBL/GenBank/DDBJ databases">
        <title>Gnathostoma spinigerum genome.</title>
        <authorList>
            <person name="Gonzalez-Bertolin B."/>
            <person name="Monzon S."/>
            <person name="Zaballos A."/>
            <person name="Jimenez P."/>
            <person name="Dekumyoy P."/>
            <person name="Varona S."/>
            <person name="Cuesta I."/>
            <person name="Sumanam S."/>
            <person name="Adisakwattana P."/>
            <person name="Gasser R.B."/>
            <person name="Hernandez-Gonzalez A."/>
            <person name="Young N.D."/>
            <person name="Perteguer M.J."/>
        </authorList>
    </citation>
    <scope>NUCLEOTIDE SEQUENCE [LARGE SCALE GENOMIC DNA]</scope>
    <source>
        <strain evidence="1">AL3</strain>
        <tissue evidence="1">Liver</tissue>
    </source>
</reference>
<dbReference type="Proteomes" id="UP001608902">
    <property type="component" value="Unassembled WGS sequence"/>
</dbReference>
<sequence>MPALLSDANNFLTTVNIKENGTRRVVSNAKFSFSSVSEERESVIRMVYESQPLSHGITFMVGIFKHEARSVNSNIPVRAIYDSGRSSRIIRFIMNEAREMAYAMEENFGGRLTDSDFCFLVIPGANIIKASPQFLAIGIQNPVYRHPFALWRLIREAIASNWFVSRLANPIEKAVINGIISYLVESLVDEARKNNNEYWVSAALGEQLRNSLSHVVDEGVADEDNRTHINASNIPYGTILEVTPSRHVAEMMTNLIGKSAMYDALKSFLLETRQSGKVSVIKALNQVTVFHALSV</sequence>
<dbReference type="AlphaFoldDB" id="A0ABD6EXM3"/>
<keyword evidence="2" id="KW-1185">Reference proteome</keyword>
<evidence type="ECO:0000313" key="2">
    <source>
        <dbReference type="Proteomes" id="UP001608902"/>
    </source>
</evidence>